<keyword evidence="2 3" id="KW-0819">tRNA processing</keyword>
<evidence type="ECO:0000313" key="4">
    <source>
        <dbReference type="EMBL" id="GJJ72136.1"/>
    </source>
</evidence>
<dbReference type="InterPro" id="IPR019407">
    <property type="entry name" value="CTU2"/>
</dbReference>
<dbReference type="AlphaFoldDB" id="A0A9P3H8Q8"/>
<evidence type="ECO:0000256" key="1">
    <source>
        <dbReference type="ARBA" id="ARBA00022490"/>
    </source>
</evidence>
<dbReference type="GO" id="GO:0005829">
    <property type="term" value="C:cytosol"/>
    <property type="evidence" value="ECO:0007669"/>
    <property type="project" value="TreeGrafter"/>
</dbReference>
<dbReference type="GO" id="GO:0000049">
    <property type="term" value="F:tRNA binding"/>
    <property type="evidence" value="ECO:0007669"/>
    <property type="project" value="InterPro"/>
</dbReference>
<dbReference type="GO" id="GO:0032447">
    <property type="term" value="P:protein urmylation"/>
    <property type="evidence" value="ECO:0007669"/>
    <property type="project" value="UniProtKB-UniRule"/>
</dbReference>
<dbReference type="SUPFAM" id="SSF52402">
    <property type="entry name" value="Adenine nucleotide alpha hydrolases-like"/>
    <property type="match status" value="1"/>
</dbReference>
<gene>
    <name evidence="3" type="primary">NCS2</name>
    <name evidence="3" type="synonym">CTU2</name>
    <name evidence="4" type="ORF">EMPS_04493</name>
</gene>
<dbReference type="Proteomes" id="UP000827284">
    <property type="component" value="Unassembled WGS sequence"/>
</dbReference>
<comment type="pathway">
    <text evidence="3">tRNA modification; 5-methoxycarbonylmethyl-2-thiouridine-tRNA biosynthesis.</text>
</comment>
<accession>A0A9P3H8Q8</accession>
<dbReference type="Pfam" id="PF10288">
    <property type="entry name" value="CTU2"/>
    <property type="match status" value="1"/>
</dbReference>
<protein>
    <recommendedName>
        <fullName evidence="3">Cytoplasmic tRNA 2-thiolation protein 2</fullName>
    </recommendedName>
</protein>
<reference evidence="4" key="1">
    <citation type="submission" date="2021-11" db="EMBL/GenBank/DDBJ databases">
        <authorList>
            <person name="Herlambang A."/>
            <person name="Guo Y."/>
            <person name="Takashima Y."/>
            <person name="Nishizawa T."/>
        </authorList>
    </citation>
    <scope>NUCLEOTIDE SEQUENCE</scope>
    <source>
        <strain evidence="4">E1425</strain>
    </source>
</reference>
<proteinExistence type="inferred from homology"/>
<dbReference type="OrthoDB" id="25129at2759"/>
<dbReference type="GO" id="GO:0016783">
    <property type="term" value="F:sulfurtransferase activity"/>
    <property type="evidence" value="ECO:0007669"/>
    <property type="project" value="TreeGrafter"/>
</dbReference>
<dbReference type="PANTHER" id="PTHR20882:SF14">
    <property type="entry name" value="CYTOPLASMIC TRNA 2-THIOLATION PROTEIN 2"/>
    <property type="match status" value="1"/>
</dbReference>
<evidence type="ECO:0000313" key="5">
    <source>
        <dbReference type="Proteomes" id="UP000827284"/>
    </source>
</evidence>
<dbReference type="GO" id="GO:0016779">
    <property type="term" value="F:nucleotidyltransferase activity"/>
    <property type="evidence" value="ECO:0007669"/>
    <property type="project" value="UniProtKB-UniRule"/>
</dbReference>
<organism evidence="4 5">
    <name type="scientific">Entomortierella parvispora</name>
    <dbReference type="NCBI Taxonomy" id="205924"/>
    <lineage>
        <taxon>Eukaryota</taxon>
        <taxon>Fungi</taxon>
        <taxon>Fungi incertae sedis</taxon>
        <taxon>Mucoromycota</taxon>
        <taxon>Mortierellomycotina</taxon>
        <taxon>Mortierellomycetes</taxon>
        <taxon>Mortierellales</taxon>
        <taxon>Mortierellaceae</taxon>
        <taxon>Entomortierella</taxon>
    </lineage>
</organism>
<reference evidence="4" key="2">
    <citation type="journal article" date="2022" name="Microbiol. Resour. Announc.">
        <title>Whole-Genome Sequence of Entomortierella parvispora E1425, a Mucoromycotan Fungus Associated with Burkholderiaceae-Related Endosymbiotic Bacteria.</title>
        <authorList>
            <person name="Herlambang A."/>
            <person name="Guo Y."/>
            <person name="Takashima Y."/>
            <person name="Narisawa K."/>
            <person name="Ohta H."/>
            <person name="Nishizawa T."/>
        </authorList>
    </citation>
    <scope>NUCLEOTIDE SEQUENCE</scope>
    <source>
        <strain evidence="4">E1425</strain>
    </source>
</reference>
<dbReference type="HAMAP" id="MF_03054">
    <property type="entry name" value="CTU2"/>
    <property type="match status" value="1"/>
</dbReference>
<dbReference type="GO" id="GO:0002143">
    <property type="term" value="P:tRNA wobble position uridine thiolation"/>
    <property type="evidence" value="ECO:0007669"/>
    <property type="project" value="TreeGrafter"/>
</dbReference>
<comment type="function">
    <text evidence="3">Plays a central role in 2-thiolation of mcm(5)S(2)U at tRNA wobble positions of tRNA(Lys), tRNA(Glu) and tRNA(Gln). May act by forming a heterodimer with NCS6 that ligates sulfur from thiocarboxylated URM1 onto the uridine of tRNAs at wobble position. Prior mcm(5) tRNA modification by the elongator complex is required for 2-thiolation. May also be involved in protein urmylation.</text>
</comment>
<sequence>MSCSVDEPTMTTAEKRAKDRAVHAGFCCKCKTEKSTITIRYAEYCDPCFVFSLDSKFRTALRNARPHRVVNPENLMLAFSGGSCSRSLIHLFNVFHSLPPEVVSNKMHPKVYNEIHVCHIDESSLQEQDQEGLAELSTMGKAREIAESYNYRFHGVHIEDIYDPEWSDSKCFSAVATLVTSLPKDQLAISGQAPDLLSHLAPLPAVSRQDRITKLKALLAACTTLTCKETILSHFRSSLLFQLTKRANCDVLVLGDSATKVAIQIIGLTAIGRGFSLPLETTAISNWVPNCKVLRPLKDSLLKELDIYCRLQNLQTIEGHSADLAYTVQSKAEVKSISRLTEEFITGLDKDFPSTAATVCRTAAKLTAPEVLYQDRCPLCHGPVQKGVKEWKNRITVMTPPNATVEPAKPAGQADDGCCSSNDNSATCCSSGPSNGPSACSSTRQKVDDGDALPFSSMLCYGCLTNLRDLDLKSMGNLSGAEERSFELPPLVAEGIADRLGYKTVEEALAQSTKADPRESLRAQIQEFLIDDDSDGDEEDGQP</sequence>
<name>A0A9P3H8Q8_9FUNG</name>
<keyword evidence="5" id="KW-1185">Reference proteome</keyword>
<evidence type="ECO:0000256" key="3">
    <source>
        <dbReference type="HAMAP-Rule" id="MF_03054"/>
    </source>
</evidence>
<dbReference type="EMBL" id="BQFW01000006">
    <property type="protein sequence ID" value="GJJ72136.1"/>
    <property type="molecule type" value="Genomic_DNA"/>
</dbReference>
<comment type="caution">
    <text evidence="4">The sequence shown here is derived from an EMBL/GenBank/DDBJ whole genome shotgun (WGS) entry which is preliminary data.</text>
</comment>
<dbReference type="InterPro" id="IPR014729">
    <property type="entry name" value="Rossmann-like_a/b/a_fold"/>
</dbReference>
<evidence type="ECO:0000256" key="2">
    <source>
        <dbReference type="ARBA" id="ARBA00022694"/>
    </source>
</evidence>
<comment type="similarity">
    <text evidence="3">Belongs to the CTU2/NCS2 family.</text>
</comment>
<keyword evidence="1 3" id="KW-0963">Cytoplasm</keyword>
<dbReference type="Gene3D" id="3.40.50.620">
    <property type="entry name" value="HUPs"/>
    <property type="match status" value="1"/>
</dbReference>
<comment type="subcellular location">
    <subcellularLocation>
        <location evidence="3">Cytoplasm</location>
    </subcellularLocation>
</comment>
<dbReference type="PANTHER" id="PTHR20882">
    <property type="entry name" value="CYTOPLASMIC TRNA 2-THIOLATION PROTEIN 2"/>
    <property type="match status" value="1"/>
</dbReference>